<dbReference type="SUPFAM" id="SSF51126">
    <property type="entry name" value="Pectin lyase-like"/>
    <property type="match status" value="1"/>
</dbReference>
<dbReference type="Gene3D" id="2.160.20.10">
    <property type="entry name" value="Single-stranded right-handed beta-helix, Pectin lyase-like"/>
    <property type="match status" value="1"/>
</dbReference>
<sequence length="451" mass="49461">MANNDTQDQGISAGIDPGLPLAKDWKPSADYRVFAGGREAAVHCSEGTSFAIIVCPEAEELALEVEAAAAFDRVVVRPLSAGIVPSADGGKLRFAVRAGHKLSIEPDGDTKRPLLLFVQPEEAAKPNANDPQVHYYGGGRVYDAGRIVLRANETVYIEEGTIVRGTIFAEEAVNIAVRGRGVLDGSGWRGVRASDDERRNMIKLIGCERVVLEGITVLDGDSWHVLPIACRDVTVVGLNIVTFEGTGDGIDIVGCEDVAISGCFIRSNDDCIAVKAVDYFHPSGCKDVRNVHVSDCVMWNAPWGNALEIGYETQCETIENIVFEHIDIIRCEFEGWQSGGTFTIHNGDRAIVRNVRYDNIRIEDSQEKLVDIKVLHSKYSRDAERGFVRDIRFSNIHIVDGPFPVSVIRGFDEAHLIEDVSFTNLTAYGQRLRSANEARMVVELAKGITFE</sequence>
<dbReference type="GO" id="GO:0000272">
    <property type="term" value="P:polysaccharide catabolic process"/>
    <property type="evidence" value="ECO:0007669"/>
    <property type="project" value="UniProtKB-KW"/>
</dbReference>
<keyword evidence="11" id="KW-1185">Reference proteome</keyword>
<evidence type="ECO:0000256" key="5">
    <source>
        <dbReference type="ARBA" id="ARBA00023277"/>
    </source>
</evidence>
<dbReference type="InterPro" id="IPR012334">
    <property type="entry name" value="Pectin_lyas_fold"/>
</dbReference>
<accession>A0A6C0G5Z5</accession>
<evidence type="ECO:0000256" key="2">
    <source>
        <dbReference type="ARBA" id="ARBA00022737"/>
    </source>
</evidence>
<evidence type="ECO:0000256" key="1">
    <source>
        <dbReference type="ARBA" id="ARBA00008834"/>
    </source>
</evidence>
<gene>
    <name evidence="10" type="ORF">GXP70_27105</name>
</gene>
<name>A0A6C0G5Z5_9BACL</name>
<dbReference type="EMBL" id="CP048209">
    <property type="protein sequence ID" value="QHT63269.1"/>
    <property type="molecule type" value="Genomic_DNA"/>
</dbReference>
<dbReference type="InterPro" id="IPR011050">
    <property type="entry name" value="Pectin_lyase_fold/virulence"/>
</dbReference>
<keyword evidence="5" id="KW-0119">Carbohydrate metabolism</keyword>
<evidence type="ECO:0000256" key="6">
    <source>
        <dbReference type="ARBA" id="ARBA00023295"/>
    </source>
</evidence>
<keyword evidence="6 9" id="KW-0326">Glycosidase</keyword>
<dbReference type="AlphaFoldDB" id="A0A6C0G5Z5"/>
<keyword evidence="2" id="KW-0677">Repeat</keyword>
<dbReference type="RefSeq" id="WP_162359698.1">
    <property type="nucleotide sequence ID" value="NZ_CP048209.1"/>
</dbReference>
<keyword evidence="3 9" id="KW-0378">Hydrolase</keyword>
<evidence type="ECO:0000256" key="8">
    <source>
        <dbReference type="ARBA" id="ARBA00037278"/>
    </source>
</evidence>
<proteinExistence type="inferred from homology"/>
<reference evidence="10 11" key="1">
    <citation type="submission" date="2020-01" db="EMBL/GenBank/DDBJ databases">
        <title>Paenibacillus sp. nov., isolated from tomato rhizosphere.</title>
        <authorList>
            <person name="Weon H.-Y."/>
            <person name="Lee S.A."/>
        </authorList>
    </citation>
    <scope>NUCLEOTIDE SEQUENCE [LARGE SCALE GENOMIC DNA]</scope>
    <source>
        <strain evidence="10 11">12200R-189</strain>
    </source>
</reference>
<dbReference type="GO" id="GO:0004650">
    <property type="term" value="F:polygalacturonase activity"/>
    <property type="evidence" value="ECO:0007669"/>
    <property type="project" value="InterPro"/>
</dbReference>
<evidence type="ECO:0000313" key="10">
    <source>
        <dbReference type="EMBL" id="QHT63269.1"/>
    </source>
</evidence>
<evidence type="ECO:0000256" key="7">
    <source>
        <dbReference type="ARBA" id="ARBA00023326"/>
    </source>
</evidence>
<dbReference type="PANTHER" id="PTHR31736">
    <property type="match status" value="1"/>
</dbReference>
<dbReference type="PANTHER" id="PTHR31736:SF9">
    <property type="entry name" value="ENDO-XYLOGALACTURONAN HYDROLASE A-RELATED"/>
    <property type="match status" value="1"/>
</dbReference>
<keyword evidence="4" id="KW-0325">Glycoprotein</keyword>
<comment type="function">
    <text evidence="8">Pectinolytic enzyme involved in the degradation of xylogalacturonan (xga), a galacturonan backbone heavily substituted with xylose, and which is one important component of the hairy regions of pectin. Activity requires a galacturonic acid backbone substituted with xylose.</text>
</comment>
<organism evidence="10 11">
    <name type="scientific">Paenibacillus lycopersici</name>
    <dbReference type="NCBI Taxonomy" id="2704462"/>
    <lineage>
        <taxon>Bacteria</taxon>
        <taxon>Bacillati</taxon>
        <taxon>Bacillota</taxon>
        <taxon>Bacilli</taxon>
        <taxon>Bacillales</taxon>
        <taxon>Paenibacillaceae</taxon>
        <taxon>Paenibacillus</taxon>
    </lineage>
</organism>
<dbReference type="KEGG" id="plyc:GXP70_27105"/>
<keyword evidence="7" id="KW-0624">Polysaccharide degradation</keyword>
<evidence type="ECO:0000313" key="11">
    <source>
        <dbReference type="Proteomes" id="UP000476064"/>
    </source>
</evidence>
<evidence type="ECO:0000256" key="4">
    <source>
        <dbReference type="ARBA" id="ARBA00023180"/>
    </source>
</evidence>
<evidence type="ECO:0008006" key="12">
    <source>
        <dbReference type="Google" id="ProtNLM"/>
    </source>
</evidence>
<evidence type="ECO:0000256" key="3">
    <source>
        <dbReference type="ARBA" id="ARBA00022801"/>
    </source>
</evidence>
<comment type="similarity">
    <text evidence="1 9">Belongs to the glycosyl hydrolase 28 family.</text>
</comment>
<protein>
    <recommendedName>
        <fullName evidence="12">Glycoside hydrolase</fullName>
    </recommendedName>
</protein>
<dbReference type="Proteomes" id="UP000476064">
    <property type="component" value="Chromosome"/>
</dbReference>
<evidence type="ECO:0000256" key="9">
    <source>
        <dbReference type="RuleBase" id="RU361169"/>
    </source>
</evidence>
<dbReference type="InterPro" id="IPR000743">
    <property type="entry name" value="Glyco_hydro_28"/>
</dbReference>
<dbReference type="Pfam" id="PF00295">
    <property type="entry name" value="Glyco_hydro_28"/>
    <property type="match status" value="1"/>
</dbReference>